<dbReference type="InterPro" id="IPR025246">
    <property type="entry name" value="IS30-like_HTH"/>
</dbReference>
<dbReference type="InterPro" id="IPR012337">
    <property type="entry name" value="RNaseH-like_sf"/>
</dbReference>
<dbReference type="PANTHER" id="PTHR10948:SF23">
    <property type="entry name" value="TRANSPOSASE INSI FOR INSERTION SEQUENCE ELEMENT IS30A-RELATED"/>
    <property type="match status" value="1"/>
</dbReference>
<evidence type="ECO:0000256" key="5">
    <source>
        <dbReference type="ARBA" id="ARBA00023172"/>
    </source>
</evidence>
<dbReference type="InterPro" id="IPR001598">
    <property type="entry name" value="Transposase_IS30_CS"/>
</dbReference>
<reference evidence="7 8" key="1">
    <citation type="submission" date="2016-07" db="EMBL/GenBank/DDBJ databases">
        <authorList>
            <person name="Yuval B."/>
        </authorList>
    </citation>
    <scope>NUCLEOTIDE SEQUENCE [LARGE SCALE GENOMIC DNA]</scope>
    <source>
        <strain evidence="7 8">IL</strain>
    </source>
</reference>
<feature type="non-terminal residue" evidence="7">
    <location>
        <position position="1"/>
    </location>
</feature>
<dbReference type="GO" id="GO:0004803">
    <property type="term" value="F:transposase activity"/>
    <property type="evidence" value="ECO:0007669"/>
    <property type="project" value="InterPro"/>
</dbReference>
<dbReference type="GO" id="GO:0015074">
    <property type="term" value="P:DNA integration"/>
    <property type="evidence" value="ECO:0007669"/>
    <property type="project" value="InterPro"/>
</dbReference>
<dbReference type="PANTHER" id="PTHR10948">
    <property type="entry name" value="TRANSPOSASE"/>
    <property type="match status" value="1"/>
</dbReference>
<gene>
    <name evidence="7" type="ORF">BBW68_02575</name>
</gene>
<evidence type="ECO:0000259" key="6">
    <source>
        <dbReference type="PROSITE" id="PS50994"/>
    </source>
</evidence>
<dbReference type="Gene3D" id="3.30.420.10">
    <property type="entry name" value="Ribonuclease H-like superfamily/Ribonuclease H"/>
    <property type="match status" value="1"/>
</dbReference>
<organism evidence="7 8">
    <name type="scientific">Candidatus Erwinia dacicola</name>
    <dbReference type="NCBI Taxonomy" id="252393"/>
    <lineage>
        <taxon>Bacteria</taxon>
        <taxon>Pseudomonadati</taxon>
        <taxon>Pseudomonadota</taxon>
        <taxon>Gammaproteobacteria</taxon>
        <taxon>Enterobacterales</taxon>
        <taxon>Erwiniaceae</taxon>
        <taxon>Erwinia</taxon>
    </lineage>
</organism>
<comment type="similarity">
    <text evidence="2">Belongs to the transposase IS30 family.</text>
</comment>
<protein>
    <recommendedName>
        <fullName evidence="6">Integrase catalytic domain-containing protein</fullName>
    </recommendedName>
</protein>
<dbReference type="AlphaFoldDB" id="A0A1E7YV49"/>
<name>A0A1E7YV49_9GAMM</name>
<proteinExistence type="inferred from homology"/>
<dbReference type="PROSITE" id="PS01043">
    <property type="entry name" value="TRANSPOSASE_IS30"/>
    <property type="match status" value="1"/>
</dbReference>
<sequence length="327" mass="37241">YQIALLCEDKVSQAEIGRRLGVCKSTVSRELRRNRSVDGYQPAVAQKLSTSRRKAAGKRRMHEDTVFFVEAALNWLWSPEQISAIGDIIGRPVSHEWIYQHVSGDKVQGGKLYKLLRQGKRRYRKGYGKKRSPIPDAVSIEQRPAVVDERSRVGDWEADLVLGKQGTGAIVTLVERKSRIYLTKKVFSKDSAEVAAAIISMLSGYKDVCHTITFDNGREFTRHKEVADALEAETYFAHPYASWQRGLNENTNGLLRQFIPKGTDLTAVTDDELRKYQGALNSRPRKCLGFRQPLRHCHFTVMRTRLRCCPFSFPEADDYRASLCKPF</sequence>
<dbReference type="Proteomes" id="UP000243534">
    <property type="component" value="Unassembled WGS sequence"/>
</dbReference>
<dbReference type="InterPro" id="IPR001584">
    <property type="entry name" value="Integrase_cat-core"/>
</dbReference>
<dbReference type="InterPro" id="IPR051917">
    <property type="entry name" value="Transposase-Integrase"/>
</dbReference>
<keyword evidence="4" id="KW-0238">DNA-binding</keyword>
<evidence type="ECO:0000313" key="7">
    <source>
        <dbReference type="EMBL" id="OFC58930.1"/>
    </source>
</evidence>
<evidence type="ECO:0000256" key="4">
    <source>
        <dbReference type="ARBA" id="ARBA00023125"/>
    </source>
</evidence>
<keyword evidence="3" id="KW-0815">Transposition</keyword>
<dbReference type="Pfam" id="PF13936">
    <property type="entry name" value="HTH_38"/>
    <property type="match status" value="1"/>
</dbReference>
<dbReference type="InterPro" id="IPR036397">
    <property type="entry name" value="RNaseH_sf"/>
</dbReference>
<dbReference type="GO" id="GO:0006313">
    <property type="term" value="P:DNA transposition"/>
    <property type="evidence" value="ECO:0007669"/>
    <property type="project" value="InterPro"/>
</dbReference>
<dbReference type="EMBL" id="MAYS01000572">
    <property type="protein sequence ID" value="OFC58930.1"/>
    <property type="molecule type" value="Genomic_DNA"/>
</dbReference>
<dbReference type="GO" id="GO:0003677">
    <property type="term" value="F:DNA binding"/>
    <property type="evidence" value="ECO:0007669"/>
    <property type="project" value="UniProtKB-KW"/>
</dbReference>
<dbReference type="InterPro" id="IPR053392">
    <property type="entry name" value="Transposase_IS30-like"/>
</dbReference>
<dbReference type="SUPFAM" id="SSF53098">
    <property type="entry name" value="Ribonuclease H-like"/>
    <property type="match status" value="1"/>
</dbReference>
<feature type="domain" description="Integrase catalytic" evidence="6">
    <location>
        <begin position="140"/>
        <end position="301"/>
    </location>
</feature>
<evidence type="ECO:0000313" key="8">
    <source>
        <dbReference type="Proteomes" id="UP000243534"/>
    </source>
</evidence>
<comment type="function">
    <text evidence="1">Required for the transposition of the insertion element.</text>
</comment>
<keyword evidence="5" id="KW-0233">DNA recombination</keyword>
<evidence type="ECO:0000256" key="2">
    <source>
        <dbReference type="ARBA" id="ARBA00006363"/>
    </source>
</evidence>
<evidence type="ECO:0000256" key="3">
    <source>
        <dbReference type="ARBA" id="ARBA00022578"/>
    </source>
</evidence>
<evidence type="ECO:0000256" key="1">
    <source>
        <dbReference type="ARBA" id="ARBA00002190"/>
    </source>
</evidence>
<dbReference type="PROSITE" id="PS50994">
    <property type="entry name" value="INTEGRASE"/>
    <property type="match status" value="1"/>
</dbReference>
<dbReference type="GO" id="GO:0005829">
    <property type="term" value="C:cytosol"/>
    <property type="evidence" value="ECO:0007669"/>
    <property type="project" value="TreeGrafter"/>
</dbReference>
<accession>A0A1E7YV49</accession>
<comment type="caution">
    <text evidence="7">The sequence shown here is derived from an EMBL/GenBank/DDBJ whole genome shotgun (WGS) entry which is preliminary data.</text>
</comment>
<dbReference type="NCBIfam" id="NF033563">
    <property type="entry name" value="transpos_IS30"/>
    <property type="match status" value="1"/>
</dbReference>